<evidence type="ECO:0000313" key="6">
    <source>
        <dbReference type="RefSeq" id="XP_016923012.2"/>
    </source>
</evidence>
<dbReference type="GeneID" id="108004553"/>
<name>A0AB39YW41_DROSZ</name>
<evidence type="ECO:0000256" key="2">
    <source>
        <dbReference type="ARBA" id="ARBA00024195"/>
    </source>
</evidence>
<dbReference type="Gene3D" id="2.40.10.10">
    <property type="entry name" value="Trypsin-like serine proteases"/>
    <property type="match status" value="2"/>
</dbReference>
<accession>A0AB39YW41</accession>
<feature type="domain" description="Peptidase S1" evidence="4">
    <location>
        <begin position="38"/>
        <end position="283"/>
    </location>
</feature>
<feature type="signal peptide" evidence="3">
    <location>
        <begin position="1"/>
        <end position="18"/>
    </location>
</feature>
<dbReference type="SMART" id="SM00020">
    <property type="entry name" value="Tryp_SPc"/>
    <property type="match status" value="1"/>
</dbReference>
<comment type="similarity">
    <text evidence="2">Belongs to the peptidase S1 family. CLIP subfamily.</text>
</comment>
<reference evidence="6" key="1">
    <citation type="submission" date="2025-08" db="UniProtKB">
        <authorList>
            <consortium name="RefSeq"/>
        </authorList>
    </citation>
    <scope>IDENTIFICATION</scope>
</reference>
<dbReference type="InterPro" id="IPR009003">
    <property type="entry name" value="Peptidase_S1_PA"/>
</dbReference>
<keyword evidence="5" id="KW-1185">Reference proteome</keyword>
<feature type="chain" id="PRO_5046803685" evidence="3">
    <location>
        <begin position="19"/>
        <end position="297"/>
    </location>
</feature>
<dbReference type="CDD" id="cd00190">
    <property type="entry name" value="Tryp_SPc"/>
    <property type="match status" value="1"/>
</dbReference>
<dbReference type="SUPFAM" id="SSF50494">
    <property type="entry name" value="Trypsin-like serine proteases"/>
    <property type="match status" value="1"/>
</dbReference>
<evidence type="ECO:0000256" key="1">
    <source>
        <dbReference type="ARBA" id="ARBA00023157"/>
    </source>
</evidence>
<sequence>MVRLSVLCLLLGLYRVQSLRFPDPVSEPACGYANRDILTFGNLEEDTAEEAELPWMVILLDARNSQPVGGGSLIKPDVVLSATTVTRNFLENQLIVRAGEWDLSSDFEMRKHEDVTIRKIVRHPDFQEDSGANNVALLFLERPLQRTRHINLICMPPLPRPIIWNRCIVSGWGKKNINDVSDASLMKKIEVPLVDSITCEQKLRQHYSASFNLHDSLTCAGGETGKDSCKVGGGSPLACPLRGDPNRYEQVGIANFGAECGEPFPTVYTDVSKMLPWIFQEILANLPGFEEFLQLNW</sequence>
<dbReference type="InterPro" id="IPR043504">
    <property type="entry name" value="Peptidase_S1_PA_chymotrypsin"/>
</dbReference>
<dbReference type="Pfam" id="PF00089">
    <property type="entry name" value="Trypsin"/>
    <property type="match status" value="1"/>
</dbReference>
<dbReference type="GO" id="GO:0006508">
    <property type="term" value="P:proteolysis"/>
    <property type="evidence" value="ECO:0007669"/>
    <property type="project" value="InterPro"/>
</dbReference>
<protein>
    <submittedName>
        <fullName evidence="6">Phenoloxidase-activating factor 2-like isoform X1</fullName>
    </submittedName>
</protein>
<dbReference type="PANTHER" id="PTHR24256">
    <property type="entry name" value="TRYPTASE-RELATED"/>
    <property type="match status" value="1"/>
</dbReference>
<dbReference type="PROSITE" id="PS50240">
    <property type="entry name" value="TRYPSIN_DOM"/>
    <property type="match status" value="1"/>
</dbReference>
<dbReference type="InterPro" id="IPR001254">
    <property type="entry name" value="Trypsin_dom"/>
</dbReference>
<evidence type="ECO:0000313" key="5">
    <source>
        <dbReference type="Proteomes" id="UP001652628"/>
    </source>
</evidence>
<evidence type="ECO:0000259" key="4">
    <source>
        <dbReference type="PROSITE" id="PS50240"/>
    </source>
</evidence>
<organism evidence="5 6">
    <name type="scientific">Drosophila suzukii</name>
    <name type="common">Spotted-wing drosophila fruit fly</name>
    <dbReference type="NCBI Taxonomy" id="28584"/>
    <lineage>
        <taxon>Eukaryota</taxon>
        <taxon>Metazoa</taxon>
        <taxon>Ecdysozoa</taxon>
        <taxon>Arthropoda</taxon>
        <taxon>Hexapoda</taxon>
        <taxon>Insecta</taxon>
        <taxon>Pterygota</taxon>
        <taxon>Neoptera</taxon>
        <taxon>Endopterygota</taxon>
        <taxon>Diptera</taxon>
        <taxon>Brachycera</taxon>
        <taxon>Muscomorpha</taxon>
        <taxon>Ephydroidea</taxon>
        <taxon>Drosophilidae</taxon>
        <taxon>Drosophila</taxon>
        <taxon>Sophophora</taxon>
    </lineage>
</organism>
<dbReference type="RefSeq" id="XP_016923012.2">
    <property type="nucleotide sequence ID" value="XM_017067523.4"/>
</dbReference>
<keyword evidence="3" id="KW-0732">Signal</keyword>
<dbReference type="GO" id="GO:0004252">
    <property type="term" value="F:serine-type endopeptidase activity"/>
    <property type="evidence" value="ECO:0007669"/>
    <property type="project" value="InterPro"/>
</dbReference>
<gene>
    <name evidence="6" type="primary">LOC108004553</name>
</gene>
<evidence type="ECO:0000256" key="3">
    <source>
        <dbReference type="SAM" id="SignalP"/>
    </source>
</evidence>
<dbReference type="InterPro" id="IPR051487">
    <property type="entry name" value="Ser/Thr_Proteases_Immune/Dev"/>
</dbReference>
<keyword evidence="1" id="KW-1015">Disulfide bond</keyword>
<proteinExistence type="inferred from homology"/>
<dbReference type="Proteomes" id="UP001652628">
    <property type="component" value="Chromosome 2L"/>
</dbReference>
<dbReference type="AlphaFoldDB" id="A0AB39YW41"/>